<proteinExistence type="predicted"/>
<dbReference type="Gene3D" id="3.30.70.100">
    <property type="match status" value="1"/>
</dbReference>
<dbReference type="SUPFAM" id="SSF54909">
    <property type="entry name" value="Dimeric alpha+beta barrel"/>
    <property type="match status" value="1"/>
</dbReference>
<protein>
    <recommendedName>
        <fullName evidence="1">ABM domain-containing protein</fullName>
    </recommendedName>
</protein>
<dbReference type="Proteomes" id="UP000076722">
    <property type="component" value="Unassembled WGS sequence"/>
</dbReference>
<feature type="domain" description="ABM" evidence="1">
    <location>
        <begin position="13"/>
        <end position="86"/>
    </location>
</feature>
<dbReference type="InterPro" id="IPR011008">
    <property type="entry name" value="Dimeric_a/b-barrel"/>
</dbReference>
<name>A0A164N7B2_9AGAM</name>
<evidence type="ECO:0000259" key="1">
    <source>
        <dbReference type="Pfam" id="PF03992"/>
    </source>
</evidence>
<reference evidence="2 3" key="1">
    <citation type="journal article" date="2016" name="Mol. Biol. Evol.">
        <title>Comparative Genomics of Early-Diverging Mushroom-Forming Fungi Provides Insights into the Origins of Lignocellulose Decay Capabilities.</title>
        <authorList>
            <person name="Nagy L.G."/>
            <person name="Riley R."/>
            <person name="Tritt A."/>
            <person name="Adam C."/>
            <person name="Daum C."/>
            <person name="Floudas D."/>
            <person name="Sun H."/>
            <person name="Yadav J.S."/>
            <person name="Pangilinan J."/>
            <person name="Larsson K.H."/>
            <person name="Matsuura K."/>
            <person name="Barry K."/>
            <person name="Labutti K."/>
            <person name="Kuo R."/>
            <person name="Ohm R.A."/>
            <person name="Bhattacharya S.S."/>
            <person name="Shirouzu T."/>
            <person name="Yoshinaga Y."/>
            <person name="Martin F.M."/>
            <person name="Grigoriev I.V."/>
            <person name="Hibbett D.S."/>
        </authorList>
    </citation>
    <scope>NUCLEOTIDE SEQUENCE [LARGE SCALE GENOMIC DNA]</scope>
    <source>
        <strain evidence="2 3">HHB9708</strain>
    </source>
</reference>
<dbReference type="Pfam" id="PF03992">
    <property type="entry name" value="ABM"/>
    <property type="match status" value="1"/>
</dbReference>
<dbReference type="AlphaFoldDB" id="A0A164N7B2"/>
<dbReference type="EMBL" id="KV419450">
    <property type="protein sequence ID" value="KZS87422.1"/>
    <property type="molecule type" value="Genomic_DNA"/>
</dbReference>
<organism evidence="2 3">
    <name type="scientific">Sistotremastrum niveocremeum HHB9708</name>
    <dbReference type="NCBI Taxonomy" id="1314777"/>
    <lineage>
        <taxon>Eukaryota</taxon>
        <taxon>Fungi</taxon>
        <taxon>Dikarya</taxon>
        <taxon>Basidiomycota</taxon>
        <taxon>Agaricomycotina</taxon>
        <taxon>Agaricomycetes</taxon>
        <taxon>Sistotremastrales</taxon>
        <taxon>Sistotremastraceae</taxon>
        <taxon>Sertulicium</taxon>
        <taxon>Sertulicium niveocremeum</taxon>
    </lineage>
</organism>
<accession>A0A164N7B2</accession>
<evidence type="ECO:0000313" key="3">
    <source>
        <dbReference type="Proteomes" id="UP000076722"/>
    </source>
</evidence>
<dbReference type="OrthoDB" id="10011777at2759"/>
<sequence length="107" mass="11805">MSTDPTAIKSGRIILVAQVEALQEKVTAVASHLKAIQARALSPEEPGCYTYRVVQYETKFLVFEEYENVEAFKHHENGAPFQTFAADLSNLIVGPGANIDIGFYSEI</sequence>
<evidence type="ECO:0000313" key="2">
    <source>
        <dbReference type="EMBL" id="KZS87422.1"/>
    </source>
</evidence>
<dbReference type="InterPro" id="IPR007138">
    <property type="entry name" value="ABM_dom"/>
</dbReference>
<keyword evidence="3" id="KW-1185">Reference proteome</keyword>
<gene>
    <name evidence="2" type="ORF">SISNIDRAFT_553183</name>
</gene>